<dbReference type="InterPro" id="IPR036291">
    <property type="entry name" value="NAD(P)-bd_dom_sf"/>
</dbReference>
<dbReference type="Proteomes" id="UP000192418">
    <property type="component" value="Unassembled WGS sequence"/>
</dbReference>
<evidence type="ECO:0000256" key="1">
    <source>
        <dbReference type="ARBA" id="ARBA00023002"/>
    </source>
</evidence>
<dbReference type="SUPFAM" id="SSF51735">
    <property type="entry name" value="NAD(P)-binding Rossmann-fold domains"/>
    <property type="match status" value="1"/>
</dbReference>
<evidence type="ECO:0000313" key="5">
    <source>
        <dbReference type="Proteomes" id="UP000192418"/>
    </source>
</evidence>
<accession>A0A1W2DKL4</accession>
<keyword evidence="5" id="KW-1185">Reference proteome</keyword>
<dbReference type="Gene3D" id="1.10.1870.10">
    <property type="entry name" value="Domain 3, Saccharopine reductase"/>
    <property type="match status" value="1"/>
</dbReference>
<dbReference type="InterPro" id="IPR032095">
    <property type="entry name" value="Sacchrp_dh-like_C"/>
</dbReference>
<sequence>MKQILVLGAGLVARPLVRYLLAQDGLEVVLGDQELKRAGALIKNHPSGRAVKLDVRDTVSLNDAVAKSDIVVSLLPWMFHPHIAALCLEHKKHLVTASYVKEEMQALDVKAGEKGLIFLNEVGVDPGIDHMAAMKTIDEIKAAGGEVTTFHSYCGGLPAMANNNNPLGYKFSWSPEGALLAAGNDGRYLEEGKIVEVPGCKLFEHYWLTDIPGSGVFEAYVNRDALPYLDLYGIPTAKNIYRGTLRNIGYCETWDFFKKLGLMNQKMKFDMQEISPCQVITNMIHSDGEDVKGDVAAYLKIPRHSLTIKKLEWLGMFSQDTLDLGTVSVFEMFAHILKEKLTYNDGEVDLLLQHHEFVAVYPDGKEEMTMSTLVDTGTPGGDSSMSKTVGLPAAICARLIADDKIDVKGVCIPVHSQIYKPVLAELAALNIKFAERKTIL</sequence>
<evidence type="ECO:0000313" key="4">
    <source>
        <dbReference type="EMBL" id="SMC97967.1"/>
    </source>
</evidence>
<dbReference type="STRING" id="1121400.SAMN02746065_11860"/>
<dbReference type="SUPFAM" id="SSF55347">
    <property type="entry name" value="Glyceraldehyde-3-phosphate dehydrogenase-like, C-terminal domain"/>
    <property type="match status" value="1"/>
</dbReference>
<dbReference type="InterPro" id="IPR005097">
    <property type="entry name" value="Sacchrp_dh_NADP-bd"/>
</dbReference>
<dbReference type="Pfam" id="PF03435">
    <property type="entry name" value="Sacchrp_dh_NADP"/>
    <property type="match status" value="1"/>
</dbReference>
<dbReference type="GO" id="GO:0004753">
    <property type="term" value="F:saccharopine dehydrogenase activity"/>
    <property type="evidence" value="ECO:0007669"/>
    <property type="project" value="TreeGrafter"/>
</dbReference>
<evidence type="ECO:0000259" key="2">
    <source>
        <dbReference type="Pfam" id="PF03435"/>
    </source>
</evidence>
<dbReference type="PANTHER" id="PTHR11133:SF22">
    <property type="entry name" value="ALPHA-AMINOADIPIC SEMIALDEHYDE SYNTHASE, MITOCHONDRIAL"/>
    <property type="match status" value="1"/>
</dbReference>
<dbReference type="Gene3D" id="3.40.50.720">
    <property type="entry name" value="NAD(P)-binding Rossmann-like Domain"/>
    <property type="match status" value="1"/>
</dbReference>
<dbReference type="GO" id="GO:0019878">
    <property type="term" value="P:lysine biosynthetic process via aminoadipic acid"/>
    <property type="evidence" value="ECO:0007669"/>
    <property type="project" value="TreeGrafter"/>
</dbReference>
<dbReference type="Gene3D" id="3.30.360.10">
    <property type="entry name" value="Dihydrodipicolinate Reductase, domain 2"/>
    <property type="match status" value="1"/>
</dbReference>
<protein>
    <submittedName>
        <fullName evidence="4">Saccharopine dehydrogenase (NADP+, L-glutamate forming)</fullName>
    </submittedName>
</protein>
<dbReference type="AlphaFoldDB" id="A0A1W2DKL4"/>
<dbReference type="InterPro" id="IPR051168">
    <property type="entry name" value="AASS"/>
</dbReference>
<dbReference type="EMBL" id="FWXY01000018">
    <property type="protein sequence ID" value="SMC97967.1"/>
    <property type="molecule type" value="Genomic_DNA"/>
</dbReference>
<gene>
    <name evidence="4" type="ORF">SAMN02746065_11860</name>
</gene>
<organism evidence="4 5">
    <name type="scientific">Desulfocicer vacuolatum DSM 3385</name>
    <dbReference type="NCBI Taxonomy" id="1121400"/>
    <lineage>
        <taxon>Bacteria</taxon>
        <taxon>Pseudomonadati</taxon>
        <taxon>Thermodesulfobacteriota</taxon>
        <taxon>Desulfobacteria</taxon>
        <taxon>Desulfobacterales</taxon>
        <taxon>Desulfobacteraceae</taxon>
        <taxon>Desulfocicer</taxon>
    </lineage>
</organism>
<feature type="domain" description="Saccharopine dehydrogenase-like C-terminal" evidence="3">
    <location>
        <begin position="123"/>
        <end position="427"/>
    </location>
</feature>
<name>A0A1W2DKL4_9BACT</name>
<proteinExistence type="predicted"/>
<dbReference type="OrthoDB" id="9769367at2"/>
<dbReference type="PANTHER" id="PTHR11133">
    <property type="entry name" value="SACCHAROPINE DEHYDROGENASE"/>
    <property type="match status" value="1"/>
</dbReference>
<evidence type="ECO:0000259" key="3">
    <source>
        <dbReference type="Pfam" id="PF16653"/>
    </source>
</evidence>
<reference evidence="4 5" key="1">
    <citation type="submission" date="2017-04" db="EMBL/GenBank/DDBJ databases">
        <authorList>
            <person name="Afonso C.L."/>
            <person name="Miller P.J."/>
            <person name="Scott M.A."/>
            <person name="Spackman E."/>
            <person name="Goraichik I."/>
            <person name="Dimitrov K.M."/>
            <person name="Suarez D.L."/>
            <person name="Swayne D.E."/>
        </authorList>
    </citation>
    <scope>NUCLEOTIDE SEQUENCE [LARGE SCALE GENOMIC DNA]</scope>
    <source>
        <strain evidence="4 5">DSM 3385</strain>
    </source>
</reference>
<feature type="domain" description="Saccharopine dehydrogenase NADP binding" evidence="2">
    <location>
        <begin position="4"/>
        <end position="118"/>
    </location>
</feature>
<dbReference type="Pfam" id="PF16653">
    <property type="entry name" value="Sacchrp_dh_C"/>
    <property type="match status" value="1"/>
</dbReference>
<dbReference type="RefSeq" id="WP_084070500.1">
    <property type="nucleotide sequence ID" value="NZ_FWXY01000018.1"/>
</dbReference>
<dbReference type="GO" id="GO:0005737">
    <property type="term" value="C:cytoplasm"/>
    <property type="evidence" value="ECO:0007669"/>
    <property type="project" value="TreeGrafter"/>
</dbReference>
<keyword evidence="1" id="KW-0560">Oxidoreductase</keyword>